<dbReference type="PANTHER" id="PTHR14413:SF16">
    <property type="entry name" value="LARGE RIBOSOMAL SUBUNIT PROTEIN BL17M"/>
    <property type="match status" value="1"/>
</dbReference>
<reference evidence="7 8" key="2">
    <citation type="submission" date="2019-10" db="EMBL/GenBank/DDBJ databases">
        <title>Thermopilla bonchosmolovskayae gen. nov., sp. nov., a moderately thermophilic Chloroflexi bacterium from a Chukotka hot spring (Arctic, Russia), representing a novel classis Thermopillaia, which include previously uncultivated lineage OLB14.</title>
        <authorList>
            <person name="Kochetkova T.V."/>
            <person name="Zayulina K.S."/>
            <person name="Zhigarkov V.S."/>
            <person name="Minaev N.V."/>
            <person name="Novikov A."/>
            <person name="Toshchakov S.V."/>
            <person name="Elcheninov A.G."/>
            <person name="Kublanov I.V."/>
        </authorList>
    </citation>
    <scope>NUCLEOTIDE SEQUENCE [LARGE SCALE GENOMIC DNA]</scope>
    <source>
        <strain evidence="7 8">3753O</strain>
    </source>
</reference>
<sequence length="206" mass="22173">MRHRVAGRHLGRETSHRMALYRNLVTDLLRYEKITTTEAKAKEIRPMAERIITLGRRGDLHARRQALRFLYDPKVVKKVFDDIGPRMKDRPGGYLRITALEPRKGDGARMATIELVDIAGAVAMPRPNRVTAPPSQRRTPTPGAAAAAAAAAEIEAARAAETEAAEAAAEEASEAAAEPEASAETAAEPAEESAEGGEAAGEEKND</sequence>
<protein>
    <recommendedName>
        <fullName evidence="4">Large ribosomal subunit protein bL17</fullName>
    </recommendedName>
</protein>
<organism evidence="7 8">
    <name type="scientific">Tepidiforma bonchosmolovskayae</name>
    <dbReference type="NCBI Taxonomy" id="2601677"/>
    <lineage>
        <taxon>Bacteria</taxon>
        <taxon>Bacillati</taxon>
        <taxon>Chloroflexota</taxon>
        <taxon>Tepidiformia</taxon>
        <taxon>Tepidiformales</taxon>
        <taxon>Tepidiformaceae</taxon>
        <taxon>Tepidiforma</taxon>
    </lineage>
</organism>
<evidence type="ECO:0000313" key="7">
    <source>
        <dbReference type="EMBL" id="QFG03530.1"/>
    </source>
</evidence>
<feature type="compositionally biased region" description="Low complexity" evidence="6">
    <location>
        <begin position="174"/>
        <end position="188"/>
    </location>
</feature>
<evidence type="ECO:0000256" key="6">
    <source>
        <dbReference type="SAM" id="MobiDB-lite"/>
    </source>
</evidence>
<keyword evidence="3 4" id="KW-0687">Ribonucleoprotein</keyword>
<dbReference type="PANTHER" id="PTHR14413">
    <property type="entry name" value="RIBOSOMAL PROTEIN L17"/>
    <property type="match status" value="1"/>
</dbReference>
<feature type="region of interest" description="Disordered" evidence="6">
    <location>
        <begin position="126"/>
        <end position="206"/>
    </location>
</feature>
<name>A0ABX6C2M2_9CHLR</name>
<dbReference type="InterPro" id="IPR047859">
    <property type="entry name" value="Ribosomal_bL17_CS"/>
</dbReference>
<dbReference type="NCBIfam" id="TIGR00059">
    <property type="entry name" value="L17"/>
    <property type="match status" value="1"/>
</dbReference>
<reference evidence="7 8" key="1">
    <citation type="submission" date="2019-08" db="EMBL/GenBank/DDBJ databases">
        <authorList>
            <person name="Toschakov S.V."/>
        </authorList>
    </citation>
    <scope>NUCLEOTIDE SEQUENCE [LARGE SCALE GENOMIC DNA]</scope>
    <source>
        <strain evidence="7 8">3753O</strain>
    </source>
</reference>
<feature type="compositionally biased region" description="Low complexity" evidence="6">
    <location>
        <begin position="139"/>
        <end position="154"/>
    </location>
</feature>
<dbReference type="PROSITE" id="PS01167">
    <property type="entry name" value="RIBOSOMAL_L17"/>
    <property type="match status" value="1"/>
</dbReference>
<evidence type="ECO:0000256" key="1">
    <source>
        <dbReference type="ARBA" id="ARBA00008777"/>
    </source>
</evidence>
<dbReference type="EMBL" id="CP042829">
    <property type="protein sequence ID" value="QFG03530.1"/>
    <property type="molecule type" value="Genomic_DNA"/>
</dbReference>
<evidence type="ECO:0000256" key="5">
    <source>
        <dbReference type="RuleBase" id="RU000660"/>
    </source>
</evidence>
<evidence type="ECO:0000256" key="2">
    <source>
        <dbReference type="ARBA" id="ARBA00022980"/>
    </source>
</evidence>
<accession>A0ABX6C2M2</accession>
<dbReference type="RefSeq" id="WP_158067485.1">
    <property type="nucleotide sequence ID" value="NZ_CP042829.1"/>
</dbReference>
<evidence type="ECO:0000256" key="3">
    <source>
        <dbReference type="ARBA" id="ARBA00023274"/>
    </source>
</evidence>
<gene>
    <name evidence="4" type="primary">rplQ</name>
    <name evidence="7" type="ORF">Tbon_09535</name>
</gene>
<dbReference type="Proteomes" id="UP000326331">
    <property type="component" value="Chromosome"/>
</dbReference>
<keyword evidence="2 4" id="KW-0689">Ribosomal protein</keyword>
<keyword evidence="8" id="KW-1185">Reference proteome</keyword>
<dbReference type="Gene3D" id="3.90.1030.10">
    <property type="entry name" value="Ribosomal protein L17"/>
    <property type="match status" value="1"/>
</dbReference>
<dbReference type="InterPro" id="IPR036373">
    <property type="entry name" value="Ribosomal_bL17_sf"/>
</dbReference>
<evidence type="ECO:0000256" key="4">
    <source>
        <dbReference type="HAMAP-Rule" id="MF_01368"/>
    </source>
</evidence>
<comment type="subunit">
    <text evidence="4">Part of the 50S ribosomal subunit. Contacts protein L32.</text>
</comment>
<proteinExistence type="inferred from homology"/>
<dbReference type="GO" id="GO:0005840">
    <property type="term" value="C:ribosome"/>
    <property type="evidence" value="ECO:0007669"/>
    <property type="project" value="UniProtKB-KW"/>
</dbReference>
<dbReference type="HAMAP" id="MF_01368">
    <property type="entry name" value="Ribosomal_bL17"/>
    <property type="match status" value="1"/>
</dbReference>
<dbReference type="SUPFAM" id="SSF64263">
    <property type="entry name" value="Prokaryotic ribosomal protein L17"/>
    <property type="match status" value="1"/>
</dbReference>
<dbReference type="InterPro" id="IPR000456">
    <property type="entry name" value="Ribosomal_bL17"/>
</dbReference>
<dbReference type="Pfam" id="PF01196">
    <property type="entry name" value="Ribosomal_L17"/>
    <property type="match status" value="1"/>
</dbReference>
<comment type="similarity">
    <text evidence="1 4 5">Belongs to the bacterial ribosomal protein bL17 family.</text>
</comment>
<evidence type="ECO:0000313" key="8">
    <source>
        <dbReference type="Proteomes" id="UP000326331"/>
    </source>
</evidence>